<organism evidence="1">
    <name type="scientific">uncultured bacterium CBNPD1 BAC clone 2089</name>
    <dbReference type="NCBI Taxonomy" id="417311"/>
    <lineage>
        <taxon>Bacteria</taxon>
        <taxon>environmental samples</taxon>
    </lineage>
</organism>
<evidence type="ECO:0000313" key="1">
    <source>
        <dbReference type="EMBL" id="ABM53606.1"/>
    </source>
</evidence>
<dbReference type="GO" id="GO:0003677">
    <property type="term" value="F:DNA binding"/>
    <property type="evidence" value="ECO:0007669"/>
    <property type="project" value="InterPro"/>
</dbReference>
<sequence length="217" mass="23786">MASLVCAIDEPDLIAKFSRSAVDLHNLDLLFVGSDPLSVKVHVAEATVCGLCIPPMPVDRMLRLRHAVYGSRDDGANLRSVIAVERPDPAFVHYVLGYGIDDVFDTSVPDAEFAAQLATFAGGRLRACADQLVAGVDLPITVMDGVIDYADEMDRKMVRLISVGYTDREIGEIIGFTHQAMRNRISHLMLRSGIRNRTQLAARYTFESINRGIAAQP</sequence>
<dbReference type="EMBL" id="EF157672">
    <property type="protein sequence ID" value="ABM53606.1"/>
    <property type="molecule type" value="Genomic_DNA"/>
</dbReference>
<accession>B1N6R0</accession>
<protein>
    <submittedName>
        <fullName evidence="1">Uncharacterized protein</fullName>
    </submittedName>
</protein>
<dbReference type="AlphaFoldDB" id="B1N6R0"/>
<dbReference type="GO" id="GO:0006355">
    <property type="term" value="P:regulation of DNA-templated transcription"/>
    <property type="evidence" value="ECO:0007669"/>
    <property type="project" value="InterPro"/>
</dbReference>
<dbReference type="SUPFAM" id="SSF46894">
    <property type="entry name" value="C-terminal effector domain of the bipartite response regulators"/>
    <property type="match status" value="1"/>
</dbReference>
<dbReference type="InterPro" id="IPR036388">
    <property type="entry name" value="WH-like_DNA-bd_sf"/>
</dbReference>
<reference evidence="1" key="1">
    <citation type="journal article" date="2008" name="FEMS Microbiol. Ecol.">
        <title>Metagenomic analysis of a freshwater toxic cyanobacteria bloom.</title>
        <authorList>
            <person name="Pope P.B."/>
            <person name="Patel B.K."/>
        </authorList>
    </citation>
    <scope>NUCLEOTIDE SEQUENCE</scope>
</reference>
<dbReference type="Gene3D" id="1.10.10.10">
    <property type="entry name" value="Winged helix-like DNA-binding domain superfamily/Winged helix DNA-binding domain"/>
    <property type="match status" value="1"/>
</dbReference>
<dbReference type="InterPro" id="IPR016032">
    <property type="entry name" value="Sig_transdc_resp-reg_C-effctor"/>
</dbReference>
<proteinExistence type="predicted"/>
<name>B1N6R0_9BACT</name>